<dbReference type="STRING" id="683960.A0A1E3NZM7"/>
<dbReference type="RefSeq" id="XP_019037735.1">
    <property type="nucleotide sequence ID" value="XM_019183781.1"/>
</dbReference>
<keyword evidence="2" id="KW-0812">Transmembrane</keyword>
<dbReference type="EMBL" id="KV454212">
    <property type="protein sequence ID" value="ODQ58528.1"/>
    <property type="molecule type" value="Genomic_DNA"/>
</dbReference>
<evidence type="ECO:0008006" key="5">
    <source>
        <dbReference type="Google" id="ProtNLM"/>
    </source>
</evidence>
<organism evidence="3 4">
    <name type="scientific">Wickerhamomyces anomalus (strain ATCC 58044 / CBS 1984 / NCYC 433 / NRRL Y-366-8)</name>
    <name type="common">Yeast</name>
    <name type="synonym">Hansenula anomala</name>
    <dbReference type="NCBI Taxonomy" id="683960"/>
    <lineage>
        <taxon>Eukaryota</taxon>
        <taxon>Fungi</taxon>
        <taxon>Dikarya</taxon>
        <taxon>Ascomycota</taxon>
        <taxon>Saccharomycotina</taxon>
        <taxon>Saccharomycetes</taxon>
        <taxon>Phaffomycetales</taxon>
        <taxon>Wickerhamomycetaceae</taxon>
        <taxon>Wickerhamomyces</taxon>
    </lineage>
</organism>
<dbReference type="InterPro" id="IPR029069">
    <property type="entry name" value="HotDog_dom_sf"/>
</dbReference>
<keyword evidence="4" id="KW-1185">Reference proteome</keyword>
<gene>
    <name evidence="3" type="ORF">WICANDRAFT_64663</name>
</gene>
<dbReference type="InterPro" id="IPR052061">
    <property type="entry name" value="PTE-AB_protein"/>
</dbReference>
<reference evidence="3 4" key="1">
    <citation type="journal article" date="2016" name="Proc. Natl. Acad. Sci. U.S.A.">
        <title>Comparative genomics of biotechnologically important yeasts.</title>
        <authorList>
            <person name="Riley R."/>
            <person name="Haridas S."/>
            <person name="Wolfe K.H."/>
            <person name="Lopes M.R."/>
            <person name="Hittinger C.T."/>
            <person name="Goeker M."/>
            <person name="Salamov A.A."/>
            <person name="Wisecaver J.H."/>
            <person name="Long T.M."/>
            <person name="Calvey C.H."/>
            <person name="Aerts A.L."/>
            <person name="Barry K.W."/>
            <person name="Choi C."/>
            <person name="Clum A."/>
            <person name="Coughlan A.Y."/>
            <person name="Deshpande S."/>
            <person name="Douglass A.P."/>
            <person name="Hanson S.J."/>
            <person name="Klenk H.-P."/>
            <person name="LaButti K.M."/>
            <person name="Lapidus A."/>
            <person name="Lindquist E.A."/>
            <person name="Lipzen A.M."/>
            <person name="Meier-Kolthoff J.P."/>
            <person name="Ohm R.A."/>
            <person name="Otillar R.P."/>
            <person name="Pangilinan J.L."/>
            <person name="Peng Y."/>
            <person name="Rokas A."/>
            <person name="Rosa C.A."/>
            <person name="Scheuner C."/>
            <person name="Sibirny A.A."/>
            <person name="Slot J.C."/>
            <person name="Stielow J.B."/>
            <person name="Sun H."/>
            <person name="Kurtzman C.P."/>
            <person name="Blackwell M."/>
            <person name="Grigoriev I.V."/>
            <person name="Jeffries T.W."/>
        </authorList>
    </citation>
    <scope>NUCLEOTIDE SEQUENCE [LARGE SCALE GENOMIC DNA]</scope>
    <source>
        <strain evidence="4">ATCC 58044 / CBS 1984 / NCYC 433 / NRRL Y-366-8</strain>
    </source>
</reference>
<feature type="transmembrane region" description="Helical" evidence="2">
    <location>
        <begin position="66"/>
        <end position="85"/>
    </location>
</feature>
<dbReference type="PANTHER" id="PTHR47260">
    <property type="entry name" value="UPF0644 PROTEIN PB2B4.06"/>
    <property type="match status" value="1"/>
</dbReference>
<evidence type="ECO:0000256" key="1">
    <source>
        <dbReference type="SAM" id="MobiDB-lite"/>
    </source>
</evidence>
<name>A0A1E3NZM7_WICAA</name>
<dbReference type="OrthoDB" id="506431at2759"/>
<keyword evidence="2" id="KW-0472">Membrane</keyword>
<accession>A0A1E3NZM7</accession>
<evidence type="ECO:0000313" key="4">
    <source>
        <dbReference type="Proteomes" id="UP000094112"/>
    </source>
</evidence>
<dbReference type="Proteomes" id="UP000094112">
    <property type="component" value="Unassembled WGS sequence"/>
</dbReference>
<evidence type="ECO:0000313" key="3">
    <source>
        <dbReference type="EMBL" id="ODQ58528.1"/>
    </source>
</evidence>
<dbReference type="SUPFAM" id="SSF54637">
    <property type="entry name" value="Thioesterase/thiol ester dehydrase-isomerase"/>
    <property type="match status" value="1"/>
</dbReference>
<keyword evidence="2" id="KW-1133">Transmembrane helix</keyword>
<dbReference type="AlphaFoldDB" id="A0A1E3NZM7"/>
<proteinExistence type="predicted"/>
<protein>
    <recommendedName>
        <fullName evidence="5">Thioesterase domain-containing protein</fullName>
    </recommendedName>
</protein>
<feature type="region of interest" description="Disordered" evidence="1">
    <location>
        <begin position="39"/>
        <end position="58"/>
    </location>
</feature>
<sequence>MFLRSVKSLKISGGCSGALFRRIGSKSVRFNSTNASINPNVITPGESGKGNDNNNKNDGKKYSSNIPFYITALILGVATAQYLPISSIAKFLISEKLPKPNTPEAEEFKASLEKELEKLPIYKELCADPNYEPVRAWNYVDSNTLNQLITSGTLSTPGGFAIKPILFFNKSKKESVSIYHVGEKLCGYPFLVHGGILATILDEILKRTSTFSFGLDPLENYFPDKIKTKNIELQYKFPTVANSFLVVRCKDDGEKVDGRIETLDGKLLVKGSGTFEKRTGLFK</sequence>
<dbReference type="GeneID" id="30201027"/>
<evidence type="ECO:0000256" key="2">
    <source>
        <dbReference type="SAM" id="Phobius"/>
    </source>
</evidence>
<dbReference type="PANTHER" id="PTHR47260:SF1">
    <property type="entry name" value="UPF0644 PROTEIN PB2B4.06"/>
    <property type="match status" value="1"/>
</dbReference>
<dbReference type="Gene3D" id="3.10.129.10">
    <property type="entry name" value="Hotdog Thioesterase"/>
    <property type="match status" value="1"/>
</dbReference>